<proteinExistence type="predicted"/>
<dbReference type="RefSeq" id="WP_394513954.1">
    <property type="nucleotide sequence ID" value="NZ_JBIGHX010000010.1"/>
</dbReference>
<dbReference type="EMBL" id="JBIGHX010000010">
    <property type="protein sequence ID" value="MFG6464531.1"/>
    <property type="molecule type" value="Genomic_DNA"/>
</dbReference>
<accession>A0ABW7GRV0</accession>
<protein>
    <submittedName>
        <fullName evidence="1">Uncharacterized protein</fullName>
    </submittedName>
</protein>
<evidence type="ECO:0000313" key="1">
    <source>
        <dbReference type="EMBL" id="MFG6464531.1"/>
    </source>
</evidence>
<evidence type="ECO:0000313" key="2">
    <source>
        <dbReference type="Proteomes" id="UP001606302"/>
    </source>
</evidence>
<name>A0ABW7GRV0_9BURK</name>
<keyword evidence="2" id="KW-1185">Reference proteome</keyword>
<dbReference type="Proteomes" id="UP001606302">
    <property type="component" value="Unassembled WGS sequence"/>
</dbReference>
<organism evidence="1 2">
    <name type="scientific">Pelomonas lactea</name>
    <dbReference type="NCBI Taxonomy" id="3299030"/>
    <lineage>
        <taxon>Bacteria</taxon>
        <taxon>Pseudomonadati</taxon>
        <taxon>Pseudomonadota</taxon>
        <taxon>Betaproteobacteria</taxon>
        <taxon>Burkholderiales</taxon>
        <taxon>Sphaerotilaceae</taxon>
        <taxon>Roseateles</taxon>
    </lineage>
</organism>
<sequence>MNDPIEVIDLQAKARPLPGTIEHYWFENEHVGLSRTLFHRIHVPFEPFDSGLDYIEQPERTGLVVEWINLGLANPSALDGVEIAMGGTPEFEASIYLGGAHNWYQIEKLTLSQEGPHYRVAVSGTVEFAREGVARNEWFALEGMVVDGGGGTAA</sequence>
<reference evidence="1 2" key="1">
    <citation type="submission" date="2024-08" db="EMBL/GenBank/DDBJ databases">
        <authorList>
            <person name="Lu H."/>
        </authorList>
    </citation>
    <scope>NUCLEOTIDE SEQUENCE [LARGE SCALE GENOMIC DNA]</scope>
    <source>
        <strain evidence="1 2">DXS20W</strain>
    </source>
</reference>
<comment type="caution">
    <text evidence="1">The sequence shown here is derived from an EMBL/GenBank/DDBJ whole genome shotgun (WGS) entry which is preliminary data.</text>
</comment>
<gene>
    <name evidence="1" type="ORF">ACG04Q_23370</name>
</gene>